<proteinExistence type="predicted"/>
<reference evidence="3 4" key="1">
    <citation type="submission" date="2009-03" db="EMBL/GenBank/DDBJ databases">
        <authorList>
            <person name="Setubal J.C."/>
            <person name="Boyle S."/>
            <person name="Crasta O.R."/>
            <person name="Gillespie J.J."/>
            <person name="Kenyon R.W."/>
            <person name="Lu J."/>
            <person name="Mane S."/>
            <person name="Nagrani S."/>
            <person name="Shallom J.M."/>
            <person name="Shallom S."/>
            <person name="Shukla M."/>
            <person name="Snyder E.E."/>
            <person name="Sobral B.W."/>
            <person name="Wattam A.R."/>
            <person name="Will R."/>
            <person name="Williams K."/>
            <person name="Yoo H."/>
            <person name="Bruce D.H."/>
            <person name="Detter C."/>
            <person name="Munk C."/>
            <person name="Brettin T.S."/>
            <person name="Ficht T."/>
        </authorList>
    </citation>
    <scope>NUCLEOTIDE SEQUENCE [LARGE SCALE GENOMIC DNA]</scope>
    <source>
        <strain evidence="3 4">Cudo</strain>
    </source>
</reference>
<dbReference type="Pfam" id="PF11972">
    <property type="entry name" value="HTH_13"/>
    <property type="match status" value="1"/>
</dbReference>
<dbReference type="Pfam" id="PF07756">
    <property type="entry name" value="DUF1612"/>
    <property type="match status" value="1"/>
</dbReference>
<dbReference type="Proteomes" id="UP000003678">
    <property type="component" value="Unassembled WGS sequence"/>
</dbReference>
<feature type="domain" description="HTH DNA binding" evidence="2">
    <location>
        <begin position="330"/>
        <end position="383"/>
    </location>
</feature>
<dbReference type="InterPro" id="IPR011670">
    <property type="entry name" value="DUF1612"/>
</dbReference>
<sequence length="383" mass="43171">MPCICRLVPMPLQTSPLAKRGIQLRYADMAYDLNNLPLEAFFVPVSAATAALARLDERLARSPIRDGMVQRLHMHDAVASMWVEGELVHMEDLVLHDALMDSRTPSHALTIAHGVLRMRRQIASRAASWALSPAGMQQLLGRPLEAFAPRDAERPETDEDDPLLDDIDALLARTDALLEGIAANRRKPEAVPRDQLLYDDDWDEDARLQEWRDCCAATADLPPLLRAAIMHDAWFSLEVVQRSAWVGRLLTAAFLRQSGLAANHLPAISLGLRNKRPDERRSSNRVVRLKTFLAAIEEAAEAIMKEHDRLMLAREQMQRKLKGRRSNSRLPQLMELILRTPLVSSQLVEKELQVTQQGALKLIGELNLREITGRGRFRAWGIL</sequence>
<feature type="domain" description="DUF1612" evidence="1">
    <location>
        <begin position="196"/>
        <end position="322"/>
    </location>
</feature>
<evidence type="ECO:0000259" key="1">
    <source>
        <dbReference type="Pfam" id="PF07756"/>
    </source>
</evidence>
<organism evidence="3 4">
    <name type="scientific">Brucella ceti str. Cudo</name>
    <dbReference type="NCBI Taxonomy" id="595497"/>
    <lineage>
        <taxon>Bacteria</taxon>
        <taxon>Pseudomonadati</taxon>
        <taxon>Pseudomonadota</taxon>
        <taxon>Alphaproteobacteria</taxon>
        <taxon>Hyphomicrobiales</taxon>
        <taxon>Brucellaceae</taxon>
        <taxon>Brucella/Ochrobactrum group</taxon>
        <taxon>Brucella</taxon>
    </lineage>
</organism>
<dbReference type="InterPro" id="IPR048017">
    <property type="entry name" value="Y4cF-like"/>
</dbReference>
<name>C0GBN3_9HYPH</name>
<evidence type="ECO:0000313" key="3">
    <source>
        <dbReference type="EMBL" id="EEH12734.1"/>
    </source>
</evidence>
<dbReference type="AlphaFoldDB" id="C0GBN3"/>
<accession>C0GBN3</accession>
<dbReference type="NCBIfam" id="NF040876">
    <property type="entry name" value="RHE_PE00001_fam"/>
    <property type="match status" value="1"/>
</dbReference>
<dbReference type="InterPro" id="IPR021068">
    <property type="entry name" value="HTH_DNA-bd"/>
</dbReference>
<gene>
    <name evidence="3" type="ORF">BCETI_7000160</name>
</gene>
<evidence type="ECO:0000313" key="4">
    <source>
        <dbReference type="Proteomes" id="UP000003678"/>
    </source>
</evidence>
<dbReference type="EMBL" id="ACJD01000007">
    <property type="protein sequence ID" value="EEH12734.1"/>
    <property type="molecule type" value="Genomic_DNA"/>
</dbReference>
<evidence type="ECO:0000259" key="2">
    <source>
        <dbReference type="Pfam" id="PF11972"/>
    </source>
</evidence>
<protein>
    <submittedName>
        <fullName evidence="3">Uncharacterized protein</fullName>
    </submittedName>
</protein>
<comment type="caution">
    <text evidence="3">The sequence shown here is derived from an EMBL/GenBank/DDBJ whole genome shotgun (WGS) entry which is preliminary data.</text>
</comment>